<evidence type="ECO:0000313" key="2">
    <source>
        <dbReference type="Proteomes" id="UP001516023"/>
    </source>
</evidence>
<sequence length="76" mass="7895">MVTVGLTAYINIAIRPKISSNTMLLVRIPSTIKDFSIGQVQGANPMASTASPLPAINLAVSILVNSERGVVSSVAE</sequence>
<dbReference type="EMBL" id="JABMIG020000012">
    <property type="protein sequence ID" value="KAL3803691.1"/>
    <property type="molecule type" value="Genomic_DNA"/>
</dbReference>
<proteinExistence type="predicted"/>
<keyword evidence="2" id="KW-1185">Reference proteome</keyword>
<reference evidence="1 2" key="1">
    <citation type="journal article" date="2020" name="G3 (Bethesda)">
        <title>Improved Reference Genome for Cyclotella cryptica CCMP332, a Model for Cell Wall Morphogenesis, Salinity Adaptation, and Lipid Production in Diatoms (Bacillariophyta).</title>
        <authorList>
            <person name="Roberts W.R."/>
            <person name="Downey K.M."/>
            <person name="Ruck E.C."/>
            <person name="Traller J.C."/>
            <person name="Alverson A.J."/>
        </authorList>
    </citation>
    <scope>NUCLEOTIDE SEQUENCE [LARGE SCALE GENOMIC DNA]</scope>
    <source>
        <strain evidence="1 2">CCMP332</strain>
    </source>
</reference>
<organism evidence="1 2">
    <name type="scientific">Cyclotella cryptica</name>
    <dbReference type="NCBI Taxonomy" id="29204"/>
    <lineage>
        <taxon>Eukaryota</taxon>
        <taxon>Sar</taxon>
        <taxon>Stramenopiles</taxon>
        <taxon>Ochrophyta</taxon>
        <taxon>Bacillariophyta</taxon>
        <taxon>Coscinodiscophyceae</taxon>
        <taxon>Thalassiosirophycidae</taxon>
        <taxon>Stephanodiscales</taxon>
        <taxon>Stephanodiscaceae</taxon>
        <taxon>Cyclotella</taxon>
    </lineage>
</organism>
<comment type="caution">
    <text evidence="1">The sequence shown here is derived from an EMBL/GenBank/DDBJ whole genome shotgun (WGS) entry which is preliminary data.</text>
</comment>
<dbReference type="AlphaFoldDB" id="A0ABD3QVP2"/>
<protein>
    <submittedName>
        <fullName evidence="1">Uncharacterized protein</fullName>
    </submittedName>
</protein>
<dbReference type="Proteomes" id="UP001516023">
    <property type="component" value="Unassembled WGS sequence"/>
</dbReference>
<gene>
    <name evidence="1" type="ORF">HJC23_003745</name>
</gene>
<accession>A0ABD3QVP2</accession>
<evidence type="ECO:0000313" key="1">
    <source>
        <dbReference type="EMBL" id="KAL3803691.1"/>
    </source>
</evidence>
<name>A0ABD3QVP2_9STRA</name>